<accession>Q2G5R3</accession>
<evidence type="ECO:0000313" key="5">
    <source>
        <dbReference type="Proteomes" id="UP000009134"/>
    </source>
</evidence>
<protein>
    <submittedName>
        <fullName evidence="4">Multihem cytochrome</fullName>
    </submittedName>
</protein>
<sequence>MNRLMTQKRRNRTLPLAWLVAALAAFLVPSALYASGEEKAQKVTYTRAPAAPRGQPGDTVEEQWVFVDKQNAGCVSCHTASDHRTMHASPAVVLSCADCHGGNTKVVADRSWNRNSMEYVGAMKDAHVLPRYPVAWGWPSSANPKRSYALLAKESPEFVRFINPSDYRVARDSCGACHMSIIEASERSLMSTGAMLWGGAAYNNGIVPFKNYLFGESFTRNGEAALIKSPSKEIGPDGQPMWGTVTPREKARGALPIMYPLPRWHTIPPGDVFRVFEDGGRTINPQFPEIGLPNSTGLIQRLEEPGRPDLKQSNRGPATGLRVAIPVLNIHKTRLNDPFLYQMGTNDQPGDYRSSGCASCHVIYANDREPRHSLNYGKCGRDGQTATADPTINSLREGQHRKGAYGSYDAAKQEHHEKVRATVLGGKGTYLGGDRSDPEQSADMAADCARAISSAEQLVYAPAKGVAPHGTMDHDKMDQASAHALAGLDEKGHAKKGGNNAAGHGDEHEGPVAMQDRERGHPLVHAFTRAIPTAQCMNCHMHQPNIFLNSYLGYTMWDYESDAPTMWPGPENVAPKPAGMSDADYEKTYKKQFYPTIDEQREVLDRNPEGASTRGLWRDVEFLRNVYDLNGQRKDTQLADYHGHGWNFRAILKRDRRGNLLDDEGDMSSYGTDKAHIVSPDDPEKFRKAGEGKFVDPGESNPGKAVHMMDIHAQLGMQCADCHFSQDSHGNGLIYGEVANAVEIGCKDCHGTPDAYPTLLTSNMAAPEKGNNLALLRNADGQRRFEWFNEADGRRVLVQRSIIDPNLSWRVSLVKDSVDARFAGKIDTAGKPIFNPKAARAKLMAKSASEDGVYKFGTGVPKEARAHRDDDMACFTCHLSWTTSCAGCHLPIEANWKSATHKYEEDYTRNYATYNPQVARDDMFQLGKHQRNKSSGSDPVQFDASGNPVSGKAITAPIRSSSALILSSTNINRERIYVQQPPISAIGYSSQAFAPHFPHTVRKNETKQCTDCHVSQDDDNNATMAQLLLLGTNYVNFVGMNAWFGLDGGFEAVRVTEWDEPQAVIGSYLHRYAYPDFWKQHVEKNGRELKNWTRGKPFDGKLSGETTGHEEFSNVVEGTKDAVRCLQMRGEYMFVAEGKGGFRAYDIASVANKGFSERIVNAPFSPLGQDTHVATTNATCMALPTNQSIAPTRNTAELRGINQEQPFSPIYHYAFVTDAVEGLIAVNVDTLADGEFRNNFFTRSLTFNPDGVLTGARHITLAGDYAYVVTDKAVVTVHLTKPWSPDKPCEVSDKKGGETCLDPRITSVVPLRDPRATAVQFRYLWVTTANGLELMDITSLAQPRPVPSATVPLADARRVYLARTYAYVAAKQQGLVIVDITAPTRPAIYTSYTADGQLNDAEDVIVASTNASLFAYVADGRNGMKVLQLTSPASQPNFYGFSPEPRPELIAWARTPTPALALSKGLDRDRGVDETGGQIAIFGRLGSRPFNRAEMEDLFLNSRGEVFRVTNKVDMSLWVGAKTAPMLARVDQ</sequence>
<evidence type="ECO:0000256" key="3">
    <source>
        <dbReference type="SAM" id="SignalP"/>
    </source>
</evidence>
<keyword evidence="5" id="KW-1185">Reference proteome</keyword>
<gene>
    <name evidence="4" type="ordered locus">Saro_2374</name>
</gene>
<dbReference type="PANTHER" id="PTHR35038:SF8">
    <property type="entry name" value="C-TYPE POLYHEME CYTOCHROME OMCC"/>
    <property type="match status" value="1"/>
</dbReference>
<evidence type="ECO:0000256" key="2">
    <source>
        <dbReference type="SAM" id="MobiDB-lite"/>
    </source>
</evidence>
<reference evidence="5" key="1">
    <citation type="submission" date="2006-01" db="EMBL/GenBank/DDBJ databases">
        <title>Complete sequence of Novosphingobium aromaticivorans DSM 12444.</title>
        <authorList>
            <consortium name="US DOE Joint Genome Institute"/>
            <person name="Copeland A."/>
            <person name="Lucas S."/>
            <person name="Lapidus A."/>
            <person name="Barry K."/>
            <person name="Detter J.C."/>
            <person name="Glavina T."/>
            <person name="Hammon N."/>
            <person name="Israni S."/>
            <person name="Pitluck S."/>
            <person name="Chain P."/>
            <person name="Malfatti S."/>
            <person name="Shin M."/>
            <person name="Vergez L."/>
            <person name="Schmutz J."/>
            <person name="Larimer F."/>
            <person name="Land M."/>
            <person name="Kyrpides N."/>
            <person name="Ivanova N."/>
            <person name="Fredrickson J."/>
            <person name="Balkwill D."/>
            <person name="Romine M.F."/>
            <person name="Richardson P."/>
        </authorList>
    </citation>
    <scope>NUCLEOTIDE SEQUENCE [LARGE SCALE GENOMIC DNA]</scope>
    <source>
        <strain evidence="5">ATCC 700278 / DSM 12444 / CCUG 56034 / CIP 105152 / NBRC 16084 / F199</strain>
    </source>
</reference>
<evidence type="ECO:0000313" key="4">
    <source>
        <dbReference type="EMBL" id="ABD26810.1"/>
    </source>
</evidence>
<feature type="region of interest" description="Disordered" evidence="2">
    <location>
        <begin position="491"/>
        <end position="512"/>
    </location>
</feature>
<dbReference type="PANTHER" id="PTHR35038">
    <property type="entry name" value="DISSIMILATORY SULFITE REDUCTASE SIRA"/>
    <property type="match status" value="1"/>
</dbReference>
<feature type="chain" id="PRO_5004207942" evidence="3">
    <location>
        <begin position="35"/>
        <end position="1532"/>
    </location>
</feature>
<dbReference type="HOGENOM" id="CLU_265556_0_0_5"/>
<dbReference type="EMBL" id="CP000248">
    <property type="protein sequence ID" value="ABD26810.1"/>
    <property type="molecule type" value="Genomic_DNA"/>
</dbReference>
<dbReference type="KEGG" id="nar:Saro_2374"/>
<dbReference type="InterPro" id="IPR051829">
    <property type="entry name" value="Multiheme_Cytochr_ET"/>
</dbReference>
<evidence type="ECO:0000256" key="1">
    <source>
        <dbReference type="ARBA" id="ARBA00022729"/>
    </source>
</evidence>
<organism evidence="4 5">
    <name type="scientific">Novosphingobium aromaticivorans (strain ATCC 700278 / DSM 12444 / CCUG 56034 / CIP 105152 / NBRC 16084 / F199)</name>
    <dbReference type="NCBI Taxonomy" id="279238"/>
    <lineage>
        <taxon>Bacteria</taxon>
        <taxon>Pseudomonadati</taxon>
        <taxon>Pseudomonadota</taxon>
        <taxon>Alphaproteobacteria</taxon>
        <taxon>Sphingomonadales</taxon>
        <taxon>Sphingomonadaceae</taxon>
        <taxon>Novosphingobium</taxon>
    </lineage>
</organism>
<dbReference type="InterPro" id="IPR013211">
    <property type="entry name" value="LVIVD"/>
</dbReference>
<dbReference type="GO" id="GO:0016491">
    <property type="term" value="F:oxidoreductase activity"/>
    <property type="evidence" value="ECO:0007669"/>
    <property type="project" value="TreeGrafter"/>
</dbReference>
<dbReference type="STRING" id="279238.Saro_2374"/>
<dbReference type="eggNOG" id="COG5276">
    <property type="taxonomic scope" value="Bacteria"/>
</dbReference>
<dbReference type="SUPFAM" id="SSF48695">
    <property type="entry name" value="Multiheme cytochromes"/>
    <property type="match status" value="2"/>
</dbReference>
<dbReference type="Pfam" id="PF08309">
    <property type="entry name" value="LVIVD"/>
    <property type="match status" value="1"/>
</dbReference>
<proteinExistence type="predicted"/>
<feature type="signal peptide" evidence="3">
    <location>
        <begin position="1"/>
        <end position="34"/>
    </location>
</feature>
<keyword evidence="1 3" id="KW-0732">Signal</keyword>
<dbReference type="InterPro" id="IPR036280">
    <property type="entry name" value="Multihaem_cyt_sf"/>
</dbReference>
<dbReference type="Proteomes" id="UP000009134">
    <property type="component" value="Chromosome"/>
</dbReference>
<name>Q2G5R3_NOVAD</name>